<dbReference type="GO" id="GO:0016740">
    <property type="term" value="F:transferase activity"/>
    <property type="evidence" value="ECO:0007669"/>
    <property type="project" value="UniProtKB-KW"/>
</dbReference>
<dbReference type="PANTHER" id="PTHR34847">
    <property type="entry name" value="NODULATION PROTEIN U"/>
    <property type="match status" value="1"/>
</dbReference>
<dbReference type="CDD" id="cd24098">
    <property type="entry name" value="ASKHA_NBD_TobZ_N"/>
    <property type="match status" value="1"/>
</dbReference>
<dbReference type="InterPro" id="IPR043129">
    <property type="entry name" value="ATPase_NBD"/>
</dbReference>
<dbReference type="InterPro" id="IPR051338">
    <property type="entry name" value="NodU/CmcH_Carbamoyltrnsfr"/>
</dbReference>
<feature type="domain" description="Carbamoyltransferase" evidence="2">
    <location>
        <begin position="3"/>
        <end position="346"/>
    </location>
</feature>
<dbReference type="InterPro" id="IPR031730">
    <property type="entry name" value="Carbam_trans_C"/>
</dbReference>
<evidence type="ECO:0000313" key="4">
    <source>
        <dbReference type="EMBL" id="EIM77271.1"/>
    </source>
</evidence>
<evidence type="ECO:0000259" key="2">
    <source>
        <dbReference type="Pfam" id="PF02543"/>
    </source>
</evidence>
<dbReference type="Pfam" id="PF16861">
    <property type="entry name" value="Carbam_trans_C"/>
    <property type="match status" value="1"/>
</dbReference>
<accession>I5C619</accession>
<dbReference type="InterPro" id="IPR003696">
    <property type="entry name" value="Carbtransf_dom"/>
</dbReference>
<dbReference type="PATRIC" id="fig|1189621.3.peg.1414"/>
<name>I5C619_9BACT</name>
<dbReference type="PANTHER" id="PTHR34847:SF1">
    <property type="entry name" value="NODULATION PROTEIN U"/>
    <property type="match status" value="1"/>
</dbReference>
<dbReference type="OrthoDB" id="9780777at2"/>
<dbReference type="InterPro" id="IPR038152">
    <property type="entry name" value="Carbam_trans_C_sf"/>
</dbReference>
<dbReference type="STRING" id="1189621.A3SI_06779"/>
<keyword evidence="4" id="KW-0808">Transferase</keyword>
<dbReference type="Gene3D" id="3.90.870.20">
    <property type="entry name" value="Carbamoyltransferase, C-terminal domain"/>
    <property type="match status" value="1"/>
</dbReference>
<dbReference type="Gene3D" id="3.30.420.40">
    <property type="match status" value="2"/>
</dbReference>
<dbReference type="SUPFAM" id="SSF53067">
    <property type="entry name" value="Actin-like ATPase domain"/>
    <property type="match status" value="1"/>
</dbReference>
<dbReference type="Pfam" id="PF02543">
    <property type="entry name" value="Carbam_trans_N"/>
    <property type="match status" value="1"/>
</dbReference>
<evidence type="ECO:0000313" key="5">
    <source>
        <dbReference type="Proteomes" id="UP000005551"/>
    </source>
</evidence>
<evidence type="ECO:0000259" key="3">
    <source>
        <dbReference type="Pfam" id="PF16861"/>
    </source>
</evidence>
<evidence type="ECO:0000256" key="1">
    <source>
        <dbReference type="ARBA" id="ARBA00006129"/>
    </source>
</evidence>
<dbReference type="Proteomes" id="UP000005551">
    <property type="component" value="Unassembled WGS sequence"/>
</dbReference>
<keyword evidence="5" id="KW-1185">Reference proteome</keyword>
<organism evidence="4 5">
    <name type="scientific">Nitritalea halalkaliphila LW7</name>
    <dbReference type="NCBI Taxonomy" id="1189621"/>
    <lineage>
        <taxon>Bacteria</taxon>
        <taxon>Pseudomonadati</taxon>
        <taxon>Bacteroidota</taxon>
        <taxon>Cytophagia</taxon>
        <taxon>Cytophagales</taxon>
        <taxon>Cyclobacteriaceae</taxon>
        <taxon>Nitritalea</taxon>
    </lineage>
</organism>
<sequence>MNILGIRYGGHDSAATLMVNGVIVAASSQERFDHQKHSRAFPLDAAKDCLKMAGLSMDDVDEIAFANDSLFHVKEFYLKQALESDERIGFLIRDIDRLKQAYEMESIVREYTGFKGPINFYRHHLCHMASAYYPSGFENAILMSLDGMGEIETGMYGLGKSGEIEILYKDTIYPNSLGLIYSAMTFYLGWRNHCDEGIIMGLASYGDPHATIPNSDRTYYDLFSEIIQEEGDLGYRINKDWIVYDKVRNKWVSDKFYDLMGPKRNWEDKITPHHQHIAAALQLRLETIVLKHLRFLREKTGVTKLCIAGGVGLNCSLNGVIERSRIFDEIFVQPASGDDGSTLGACFMAAKAAGLPIVPEKNHNYYLGSGATDEEILQALEESGAKYTKPVDLYATTARLLAEGNIIAWFQGRAEFGPRALGNRSILTRPFPASMKDYVNNKVKFREEFRPFAPAVLKEHCSTYFDIRQESPHMLIACKVQPDKKELIPAVVHVDNTCRVQTVGEENNPRFRKLLEAFQAETDVPVLMNTSFNVKGQPIVNTPEEAIKCFQNTAIDHLIVGDYLLSKS</sequence>
<dbReference type="RefSeq" id="WP_009054192.1">
    <property type="nucleotide sequence ID" value="NZ_AJYA01000015.1"/>
</dbReference>
<comment type="similarity">
    <text evidence="1">Belongs to the NodU/CmcH family.</text>
</comment>
<gene>
    <name evidence="4" type="ORF">A3SI_06779</name>
</gene>
<protein>
    <submittedName>
        <fullName evidence="4">Carbamoyl transferase</fullName>
    </submittedName>
</protein>
<comment type="caution">
    <text evidence="4">The sequence shown here is derived from an EMBL/GenBank/DDBJ whole genome shotgun (WGS) entry which is preliminary data.</text>
</comment>
<proteinExistence type="inferred from homology"/>
<reference evidence="4 5" key="1">
    <citation type="submission" date="2012-05" db="EMBL/GenBank/DDBJ databases">
        <title>Genome sequence of Nitritalea halalkaliphila LW7.</title>
        <authorList>
            <person name="Jangir P.K."/>
            <person name="Singh A."/>
            <person name="Shivaji S."/>
            <person name="Sharma R."/>
        </authorList>
    </citation>
    <scope>NUCLEOTIDE SEQUENCE [LARGE SCALE GENOMIC DNA]</scope>
    <source>
        <strain evidence="4 5">LW7</strain>
    </source>
</reference>
<feature type="domain" description="Carbamoyltransferase C-terminal" evidence="3">
    <location>
        <begin position="398"/>
        <end position="567"/>
    </location>
</feature>
<dbReference type="EMBL" id="AJYA01000015">
    <property type="protein sequence ID" value="EIM77271.1"/>
    <property type="molecule type" value="Genomic_DNA"/>
</dbReference>
<dbReference type="AlphaFoldDB" id="I5C619"/>